<gene>
    <name evidence="2" type="ORF">L195_g059378</name>
</gene>
<dbReference type="Proteomes" id="UP000236291">
    <property type="component" value="Unassembled WGS sequence"/>
</dbReference>
<feature type="region of interest" description="Disordered" evidence="1">
    <location>
        <begin position="1"/>
        <end position="21"/>
    </location>
</feature>
<proteinExistence type="predicted"/>
<reference evidence="2 3" key="1">
    <citation type="journal article" date="2014" name="Am. J. Bot.">
        <title>Genome assembly and annotation for red clover (Trifolium pratense; Fabaceae).</title>
        <authorList>
            <person name="Istvanek J."/>
            <person name="Jaros M."/>
            <person name="Krenek A."/>
            <person name="Repkova J."/>
        </authorList>
    </citation>
    <scope>NUCLEOTIDE SEQUENCE [LARGE SCALE GENOMIC DNA]</scope>
    <source>
        <strain evidence="3">cv. Tatra</strain>
        <tissue evidence="2">Young leaves</tissue>
    </source>
</reference>
<feature type="non-terminal residue" evidence="2">
    <location>
        <position position="79"/>
    </location>
</feature>
<comment type="caution">
    <text evidence="2">The sequence shown here is derived from an EMBL/GenBank/DDBJ whole genome shotgun (WGS) entry which is preliminary data.</text>
</comment>
<name>A0A2K3JXN1_TRIPR</name>
<dbReference type="AlphaFoldDB" id="A0A2K3JXN1"/>
<organism evidence="2 3">
    <name type="scientific">Trifolium pratense</name>
    <name type="common">Red clover</name>
    <dbReference type="NCBI Taxonomy" id="57577"/>
    <lineage>
        <taxon>Eukaryota</taxon>
        <taxon>Viridiplantae</taxon>
        <taxon>Streptophyta</taxon>
        <taxon>Embryophyta</taxon>
        <taxon>Tracheophyta</taxon>
        <taxon>Spermatophyta</taxon>
        <taxon>Magnoliopsida</taxon>
        <taxon>eudicotyledons</taxon>
        <taxon>Gunneridae</taxon>
        <taxon>Pentapetalae</taxon>
        <taxon>rosids</taxon>
        <taxon>fabids</taxon>
        <taxon>Fabales</taxon>
        <taxon>Fabaceae</taxon>
        <taxon>Papilionoideae</taxon>
        <taxon>50 kb inversion clade</taxon>
        <taxon>NPAAA clade</taxon>
        <taxon>Hologalegina</taxon>
        <taxon>IRL clade</taxon>
        <taxon>Trifolieae</taxon>
        <taxon>Trifolium</taxon>
    </lineage>
</organism>
<evidence type="ECO:0000313" key="3">
    <source>
        <dbReference type="Proteomes" id="UP000236291"/>
    </source>
</evidence>
<evidence type="ECO:0000256" key="1">
    <source>
        <dbReference type="SAM" id="MobiDB-lite"/>
    </source>
</evidence>
<sequence length="79" mass="8940">MAPNNPTPDVDAANNVPPNNCPSEEVALIVPETDNICSLLDDESYFFHWTSCIERYRPLRRLELGYLAKSEKVKMISAE</sequence>
<dbReference type="EMBL" id="ASHM01129335">
    <property type="protein sequence ID" value="PNX58819.1"/>
    <property type="molecule type" value="Genomic_DNA"/>
</dbReference>
<accession>A0A2K3JXN1</accession>
<protein>
    <submittedName>
        <fullName evidence="2">Uncharacterized protein</fullName>
    </submittedName>
</protein>
<reference evidence="2 3" key="2">
    <citation type="journal article" date="2017" name="Front. Plant Sci.">
        <title>Gene Classification and Mining of Molecular Markers Useful in Red Clover (Trifolium pratense) Breeding.</title>
        <authorList>
            <person name="Istvanek J."/>
            <person name="Dluhosova J."/>
            <person name="Dluhos P."/>
            <person name="Patkova L."/>
            <person name="Nedelnik J."/>
            <person name="Repkova J."/>
        </authorList>
    </citation>
    <scope>NUCLEOTIDE SEQUENCE [LARGE SCALE GENOMIC DNA]</scope>
    <source>
        <strain evidence="3">cv. Tatra</strain>
        <tissue evidence="2">Young leaves</tissue>
    </source>
</reference>
<evidence type="ECO:0000313" key="2">
    <source>
        <dbReference type="EMBL" id="PNX58819.1"/>
    </source>
</evidence>